<evidence type="ECO:0000259" key="16">
    <source>
        <dbReference type="PROSITE" id="PS50011"/>
    </source>
</evidence>
<evidence type="ECO:0000256" key="3">
    <source>
        <dbReference type="ARBA" id="ARBA00022614"/>
    </source>
</evidence>
<dbReference type="InterPro" id="IPR001611">
    <property type="entry name" value="Leu-rich_rpt"/>
</dbReference>
<evidence type="ECO:0000256" key="2">
    <source>
        <dbReference type="ARBA" id="ARBA00004479"/>
    </source>
</evidence>
<dbReference type="GO" id="GO:0005886">
    <property type="term" value="C:plasma membrane"/>
    <property type="evidence" value="ECO:0007669"/>
    <property type="project" value="UniProtKB-SubCell"/>
</dbReference>
<dbReference type="Pfam" id="PF00560">
    <property type="entry name" value="LRR_1"/>
    <property type="match status" value="7"/>
</dbReference>
<evidence type="ECO:0000256" key="12">
    <source>
        <dbReference type="ARBA" id="ARBA00023180"/>
    </source>
</evidence>
<dbReference type="PROSITE" id="PS00109">
    <property type="entry name" value="PROTEIN_KINASE_TYR"/>
    <property type="match status" value="1"/>
</dbReference>
<keyword evidence="9 14" id="KW-1133">Transmembrane helix</keyword>
<dbReference type="InterPro" id="IPR011009">
    <property type="entry name" value="Kinase-like_dom_sf"/>
</dbReference>
<gene>
    <name evidence="17" type="primary">MIK2_57</name>
    <name evidence="17" type="ORF">CK203_037409</name>
</gene>
<evidence type="ECO:0000256" key="6">
    <source>
        <dbReference type="ARBA" id="ARBA00022737"/>
    </source>
</evidence>
<dbReference type="SUPFAM" id="SSF56112">
    <property type="entry name" value="Protein kinase-like (PK-like)"/>
    <property type="match status" value="1"/>
</dbReference>
<accession>A0A438HE00</accession>
<dbReference type="SMART" id="SM00369">
    <property type="entry name" value="LRR_TYP"/>
    <property type="match status" value="6"/>
</dbReference>
<evidence type="ECO:0000256" key="10">
    <source>
        <dbReference type="ARBA" id="ARBA00023136"/>
    </source>
</evidence>
<sequence>MAHSISEVGLIWAVVTMAFYHAATIEASTQFEALISTGWWSSDTSDHCKWHGIICNGSGNVTEINLHNCSRGLGELSKLEFPSFQSLVRLELSSCGLNGSIPPQIGKLTELTHLDLSGNFLTGELPVSLANLTQLVELHLSQNHINGSIPSKIGSMKNLIDLNLGDNHLVGAIPPSLSQLTKLTFLYLNGNQINGSIPLEIGNLENLIYLLLNDNNLTGLSHGIGGLINLIYLSLSRNKISQPIPEELGNCSSLQHLDLSNNYFTGDFPIQIGDLALHRIDLSNNLLVGRIPSGFQNLRSLDYMNLSHNKLSGTIPSLTYSYNWTLIDLSYNDLEGHIQFELQNASQPGAFDHNKGLCGEIRGWPHCKKGHRIKMIIVISLSTILFLSFAVFGCLFLSAQKKRRDKKILPTEAAAPRHGDLFSIWGFDGRLVYEDIIKATKDFDIKYCIGAGGSSRVYKAQLPDGNVVALKKLHHLEIEEPAYIKSFKTEVQILSAIRHRDIVKLHGFCQHKKAMFLIYDYKERGNLCDMLRNEVGAVELDWIKRVNVVKSIAHALSYMHHDCNTPIIHRDISSNNILLDSELKAFVSDFGTAKLIYPNSSNQTLLAGTYGYIAPELAYTLVVTEKCDVYSFGVVALETMMGKHPKELITLPPSSAQSIMLGDILDTRLSPPADLRVLKDVIPVVRMALKCIDSNPQSRPTMQHVSGALLAHSPFPKVPFHEISLWHLMNQDSLFRETILPVIAFKLLPIKHVQTILINNQPIEISIESMKNNPETTIVVAAVAATALATALLDDDFDDGIDSWEIRGLGIGFVGFGGGRNG</sequence>
<evidence type="ECO:0000313" key="18">
    <source>
        <dbReference type="Proteomes" id="UP000288805"/>
    </source>
</evidence>
<keyword evidence="17" id="KW-0808">Transferase</keyword>
<dbReference type="PROSITE" id="PS00107">
    <property type="entry name" value="PROTEIN_KINASE_ATP"/>
    <property type="match status" value="1"/>
</dbReference>
<keyword evidence="8 13" id="KW-0067">ATP-binding</keyword>
<dbReference type="FunFam" id="3.80.10.10:FF:000400">
    <property type="entry name" value="Nuclear pore complex protein NUP107"/>
    <property type="match status" value="1"/>
</dbReference>
<feature type="chain" id="PRO_5019494197" evidence="15">
    <location>
        <begin position="19"/>
        <end position="822"/>
    </location>
</feature>
<evidence type="ECO:0000256" key="13">
    <source>
        <dbReference type="PROSITE-ProRule" id="PRU10141"/>
    </source>
</evidence>
<proteinExistence type="predicted"/>
<dbReference type="InterPro" id="IPR008266">
    <property type="entry name" value="Tyr_kinase_AS"/>
</dbReference>
<keyword evidence="5 15" id="KW-0732">Signal</keyword>
<dbReference type="GO" id="GO:0005524">
    <property type="term" value="F:ATP binding"/>
    <property type="evidence" value="ECO:0007669"/>
    <property type="project" value="UniProtKB-UniRule"/>
</dbReference>
<keyword evidence="10 14" id="KW-0472">Membrane</keyword>
<dbReference type="Pfam" id="PF13855">
    <property type="entry name" value="LRR_8"/>
    <property type="match status" value="1"/>
</dbReference>
<evidence type="ECO:0000256" key="4">
    <source>
        <dbReference type="ARBA" id="ARBA00022692"/>
    </source>
</evidence>
<dbReference type="FunFam" id="3.30.200.20:FF:001158">
    <property type="entry name" value="Os01g0296000 protein"/>
    <property type="match status" value="1"/>
</dbReference>
<keyword evidence="7 13" id="KW-0547">Nucleotide-binding</keyword>
<evidence type="ECO:0000256" key="1">
    <source>
        <dbReference type="ARBA" id="ARBA00004236"/>
    </source>
</evidence>
<reference evidence="17 18" key="1">
    <citation type="journal article" date="2018" name="PLoS Genet.">
        <title>Population sequencing reveals clonal diversity and ancestral inbreeding in the grapevine cultivar Chardonnay.</title>
        <authorList>
            <person name="Roach M.J."/>
            <person name="Johnson D.L."/>
            <person name="Bohlmann J."/>
            <person name="van Vuuren H.J."/>
            <person name="Jones S.J."/>
            <person name="Pretorius I.S."/>
            <person name="Schmidt S.A."/>
            <person name="Borneman A.R."/>
        </authorList>
    </citation>
    <scope>NUCLEOTIDE SEQUENCE [LARGE SCALE GENOMIC DNA]</scope>
    <source>
        <strain evidence="18">cv. Chardonnay</strain>
        <tissue evidence="17">Leaf</tissue>
    </source>
</reference>
<dbReference type="InterPro" id="IPR032675">
    <property type="entry name" value="LRR_dom_sf"/>
</dbReference>
<dbReference type="FunFam" id="1.10.510.10:FF:000445">
    <property type="entry name" value="MDIS1-interacting receptor like kinase 2"/>
    <property type="match status" value="1"/>
</dbReference>
<evidence type="ECO:0000256" key="14">
    <source>
        <dbReference type="SAM" id="Phobius"/>
    </source>
</evidence>
<evidence type="ECO:0000256" key="11">
    <source>
        <dbReference type="ARBA" id="ARBA00023170"/>
    </source>
</evidence>
<dbReference type="PANTHER" id="PTHR48053">
    <property type="entry name" value="LEUCINE RICH REPEAT FAMILY PROTEIN, EXPRESSED"/>
    <property type="match status" value="1"/>
</dbReference>
<evidence type="ECO:0000256" key="15">
    <source>
        <dbReference type="SAM" id="SignalP"/>
    </source>
</evidence>
<evidence type="ECO:0000313" key="17">
    <source>
        <dbReference type="EMBL" id="RVW82680.1"/>
    </source>
</evidence>
<keyword evidence="11 17" id="KW-0675">Receptor</keyword>
<keyword evidence="4 14" id="KW-0812">Transmembrane</keyword>
<dbReference type="EMBL" id="QGNW01000237">
    <property type="protein sequence ID" value="RVW82680.1"/>
    <property type="molecule type" value="Genomic_DNA"/>
</dbReference>
<evidence type="ECO:0000256" key="9">
    <source>
        <dbReference type="ARBA" id="ARBA00022989"/>
    </source>
</evidence>
<keyword evidence="6" id="KW-0677">Repeat</keyword>
<protein>
    <submittedName>
        <fullName evidence="17">MDIS1-interacting receptor like kinase 2</fullName>
    </submittedName>
</protein>
<dbReference type="GO" id="GO:0004672">
    <property type="term" value="F:protein kinase activity"/>
    <property type="evidence" value="ECO:0007669"/>
    <property type="project" value="InterPro"/>
</dbReference>
<dbReference type="SUPFAM" id="SSF52058">
    <property type="entry name" value="L domain-like"/>
    <property type="match status" value="1"/>
</dbReference>
<dbReference type="Proteomes" id="UP000288805">
    <property type="component" value="Unassembled WGS sequence"/>
</dbReference>
<dbReference type="FunFam" id="3.80.10.10:FF:000041">
    <property type="entry name" value="LRR receptor-like serine/threonine-protein kinase ERECTA"/>
    <property type="match status" value="1"/>
</dbReference>
<dbReference type="PROSITE" id="PS50011">
    <property type="entry name" value="PROTEIN_KINASE_DOM"/>
    <property type="match status" value="1"/>
</dbReference>
<organism evidence="17 18">
    <name type="scientific">Vitis vinifera</name>
    <name type="common">Grape</name>
    <dbReference type="NCBI Taxonomy" id="29760"/>
    <lineage>
        <taxon>Eukaryota</taxon>
        <taxon>Viridiplantae</taxon>
        <taxon>Streptophyta</taxon>
        <taxon>Embryophyta</taxon>
        <taxon>Tracheophyta</taxon>
        <taxon>Spermatophyta</taxon>
        <taxon>Magnoliopsida</taxon>
        <taxon>eudicotyledons</taxon>
        <taxon>Gunneridae</taxon>
        <taxon>Pentapetalae</taxon>
        <taxon>rosids</taxon>
        <taxon>Vitales</taxon>
        <taxon>Vitaceae</taxon>
        <taxon>Viteae</taxon>
        <taxon>Vitis</taxon>
    </lineage>
</organism>
<dbReference type="Gene3D" id="3.30.200.20">
    <property type="entry name" value="Phosphorylase Kinase, domain 1"/>
    <property type="match status" value="1"/>
</dbReference>
<dbReference type="InterPro" id="IPR000719">
    <property type="entry name" value="Prot_kinase_dom"/>
</dbReference>
<feature type="domain" description="Protein kinase" evidence="16">
    <location>
        <begin position="443"/>
        <end position="715"/>
    </location>
</feature>
<feature type="binding site" evidence="13">
    <location>
        <position position="471"/>
    </location>
    <ligand>
        <name>ATP</name>
        <dbReference type="ChEBI" id="CHEBI:30616"/>
    </ligand>
</feature>
<dbReference type="InterPro" id="IPR003591">
    <property type="entry name" value="Leu-rich_rpt_typical-subtyp"/>
</dbReference>
<keyword evidence="3" id="KW-0433">Leucine-rich repeat</keyword>
<dbReference type="Pfam" id="PF00069">
    <property type="entry name" value="Pkinase"/>
    <property type="match status" value="1"/>
</dbReference>
<evidence type="ECO:0000256" key="5">
    <source>
        <dbReference type="ARBA" id="ARBA00022729"/>
    </source>
</evidence>
<keyword evidence="12" id="KW-0325">Glycoprotein</keyword>
<evidence type="ECO:0000256" key="8">
    <source>
        <dbReference type="ARBA" id="ARBA00022840"/>
    </source>
</evidence>
<dbReference type="PANTHER" id="PTHR48053:SF126">
    <property type="entry name" value="MDIS1-INTERACTING RECEPTOR LIKE KINASE 2-LIKE ISOFORM X1"/>
    <property type="match status" value="1"/>
</dbReference>
<evidence type="ECO:0000256" key="7">
    <source>
        <dbReference type="ARBA" id="ARBA00022741"/>
    </source>
</evidence>
<comment type="subcellular location">
    <subcellularLocation>
        <location evidence="1">Cell membrane</location>
    </subcellularLocation>
    <subcellularLocation>
        <location evidence="2">Membrane</location>
        <topology evidence="2">Single-pass type I membrane protein</topology>
    </subcellularLocation>
</comment>
<comment type="caution">
    <text evidence="17">The sequence shown here is derived from an EMBL/GenBank/DDBJ whole genome shotgun (WGS) entry which is preliminary data.</text>
</comment>
<dbReference type="AlphaFoldDB" id="A0A438HE00"/>
<dbReference type="Gene3D" id="1.10.510.10">
    <property type="entry name" value="Transferase(Phosphotransferase) domain 1"/>
    <property type="match status" value="1"/>
</dbReference>
<dbReference type="Gene3D" id="3.80.10.10">
    <property type="entry name" value="Ribonuclease Inhibitor"/>
    <property type="match status" value="2"/>
</dbReference>
<feature type="transmembrane region" description="Helical" evidence="14">
    <location>
        <begin position="375"/>
        <end position="397"/>
    </location>
</feature>
<dbReference type="InterPro" id="IPR051716">
    <property type="entry name" value="Plant_RL_S/T_kinase"/>
</dbReference>
<name>A0A438HE00_VITVI</name>
<feature type="signal peptide" evidence="15">
    <location>
        <begin position="1"/>
        <end position="18"/>
    </location>
</feature>
<keyword evidence="17" id="KW-0418">Kinase</keyword>
<dbReference type="InterPro" id="IPR017441">
    <property type="entry name" value="Protein_kinase_ATP_BS"/>
</dbReference>